<keyword evidence="13" id="KW-1185">Reference proteome</keyword>
<dbReference type="InterPro" id="IPR005119">
    <property type="entry name" value="LysR_subst-bd"/>
</dbReference>
<dbReference type="CDD" id="cd08481">
    <property type="entry name" value="PBP2_GcdR_like"/>
    <property type="match status" value="1"/>
</dbReference>
<dbReference type="GO" id="GO:0009891">
    <property type="term" value="P:positive regulation of biosynthetic process"/>
    <property type="evidence" value="ECO:0007669"/>
    <property type="project" value="UniProtKB-ARBA"/>
</dbReference>
<dbReference type="Gene3D" id="1.10.10.10">
    <property type="entry name" value="Winged helix-like DNA-binding domain superfamily/Winged helix DNA-binding domain"/>
    <property type="match status" value="1"/>
</dbReference>
<dbReference type="SUPFAM" id="SSF53850">
    <property type="entry name" value="Periplasmic binding protein-like II"/>
    <property type="match status" value="1"/>
</dbReference>
<dbReference type="GO" id="GO:0000162">
    <property type="term" value="P:L-tryptophan biosynthetic process"/>
    <property type="evidence" value="ECO:0007669"/>
    <property type="project" value="UniProtKB-KW"/>
</dbReference>
<dbReference type="PRINTS" id="PR00039">
    <property type="entry name" value="HTHLYSR"/>
</dbReference>
<dbReference type="PANTHER" id="PTHR30537">
    <property type="entry name" value="HTH-TYPE TRANSCRIPTIONAL REGULATOR"/>
    <property type="match status" value="1"/>
</dbReference>
<dbReference type="PATRIC" id="fig|317659.3.peg.5348"/>
<evidence type="ECO:0000256" key="5">
    <source>
        <dbReference type="ARBA" id="ARBA00023125"/>
    </source>
</evidence>
<dbReference type="PANTHER" id="PTHR30537:SF26">
    <property type="entry name" value="GLYCINE CLEAVAGE SYSTEM TRANSCRIPTIONAL ACTIVATOR"/>
    <property type="match status" value="1"/>
</dbReference>
<dbReference type="SUPFAM" id="SSF46785">
    <property type="entry name" value="Winged helix' DNA-binding domain"/>
    <property type="match status" value="1"/>
</dbReference>
<dbReference type="EMBL" id="LJQC01000306">
    <property type="protein sequence ID" value="KPX03704.1"/>
    <property type="molecule type" value="Genomic_DNA"/>
</dbReference>
<evidence type="ECO:0000259" key="11">
    <source>
        <dbReference type="PROSITE" id="PS50931"/>
    </source>
</evidence>
<comment type="similarity">
    <text evidence="1">Belongs to the LysR transcriptional regulatory family.</text>
</comment>
<reference evidence="12 13" key="1">
    <citation type="submission" date="2015-09" db="EMBL/GenBank/DDBJ databases">
        <title>Genome announcement of multiple Pseudomonas syringae strains.</title>
        <authorList>
            <person name="Thakur S."/>
            <person name="Wang P.W."/>
            <person name="Gong Y."/>
            <person name="Weir B.S."/>
            <person name="Guttman D.S."/>
        </authorList>
    </citation>
    <scope>NUCLEOTIDE SEQUENCE [LARGE SCALE GENOMIC DNA]</scope>
    <source>
        <strain evidence="12 13">ICMP17001</strain>
    </source>
</reference>
<keyword evidence="3" id="KW-0028">Amino-acid biosynthesis</keyword>
<protein>
    <recommendedName>
        <fullName evidence="9">HTH-type transcriptional regulator TrpI</fullName>
    </recommendedName>
    <alternativeName>
        <fullName evidence="10">TrpBA operon transcriptional activator</fullName>
    </alternativeName>
</protein>
<keyword evidence="2" id="KW-0678">Repressor</keyword>
<dbReference type="InterPro" id="IPR036390">
    <property type="entry name" value="WH_DNA-bd_sf"/>
</dbReference>
<accession>A0A0P9QYT6</accession>
<evidence type="ECO:0000256" key="8">
    <source>
        <dbReference type="ARBA" id="ARBA00023163"/>
    </source>
</evidence>
<evidence type="ECO:0000256" key="1">
    <source>
        <dbReference type="ARBA" id="ARBA00009437"/>
    </source>
</evidence>
<evidence type="ECO:0000256" key="10">
    <source>
        <dbReference type="ARBA" id="ARBA00077124"/>
    </source>
</evidence>
<dbReference type="GO" id="GO:0006351">
    <property type="term" value="P:DNA-templated transcription"/>
    <property type="evidence" value="ECO:0007669"/>
    <property type="project" value="TreeGrafter"/>
</dbReference>
<dbReference type="NCBIfam" id="NF008352">
    <property type="entry name" value="PRK11139.1"/>
    <property type="match status" value="1"/>
</dbReference>
<comment type="caution">
    <text evidence="12">The sequence shown here is derived from an EMBL/GenBank/DDBJ whole genome shotgun (WGS) entry which is preliminary data.</text>
</comment>
<keyword evidence="6" id="KW-0057">Aromatic amino acid biosynthesis</keyword>
<gene>
    <name evidence="12" type="ORF">ALO75_100775</name>
</gene>
<keyword evidence="5" id="KW-0238">DNA-binding</keyword>
<dbReference type="Gene3D" id="3.40.190.10">
    <property type="entry name" value="Periplasmic binding protein-like II"/>
    <property type="match status" value="2"/>
</dbReference>
<dbReference type="Proteomes" id="UP000051335">
    <property type="component" value="Unassembled WGS sequence"/>
</dbReference>
<dbReference type="FunFam" id="3.40.190.10:FF:000017">
    <property type="entry name" value="Glycine cleavage system transcriptional activator"/>
    <property type="match status" value="1"/>
</dbReference>
<evidence type="ECO:0000256" key="4">
    <source>
        <dbReference type="ARBA" id="ARBA00023015"/>
    </source>
</evidence>
<evidence type="ECO:0000256" key="7">
    <source>
        <dbReference type="ARBA" id="ARBA00023159"/>
    </source>
</evidence>
<evidence type="ECO:0000313" key="12">
    <source>
        <dbReference type="EMBL" id="KPX03704.1"/>
    </source>
</evidence>
<evidence type="ECO:0000256" key="6">
    <source>
        <dbReference type="ARBA" id="ARBA00023141"/>
    </source>
</evidence>
<keyword evidence="4" id="KW-0805">Transcription regulation</keyword>
<proteinExistence type="inferred from homology"/>
<feature type="domain" description="HTH lysR-type" evidence="11">
    <location>
        <begin position="40"/>
        <end position="97"/>
    </location>
</feature>
<sequence length="341" mass="38757">MPATNEVLSSMCANFSLHDTELRSKTKISVRIKYMRRKIPSTTALVSFEAAARHESFTKAANELSLTQGAVCRQIGGLEEFLGVELFRRSRRGVKLTEAGLSYSRRVSQQLDAVERDTLSVMGQQGANAIELAVVPTFGTQWLLPRLKDFQHKHPDVTVHLTNRTRPFLFADTDFDAAIYFGDADWSGTQSHRLMGENSMPVCSPSFLEGRDSLTARELAELPLLQQTTRPYAWRQWFNAQDLDVARDMTGPRYELFSMLAQAAMHDMGVALIPPFLIQRELQEKRLVIANTRSLPGSKAYHLMIPERKVESASLTAFRDWLIEQARAYQLPQEKFNQYLR</sequence>
<dbReference type="InterPro" id="IPR058163">
    <property type="entry name" value="LysR-type_TF_proteobact-type"/>
</dbReference>
<keyword evidence="7" id="KW-0010">Activator</keyword>
<evidence type="ECO:0000256" key="3">
    <source>
        <dbReference type="ARBA" id="ARBA00022822"/>
    </source>
</evidence>
<dbReference type="AlphaFoldDB" id="A0A0P9QYT6"/>
<keyword evidence="8" id="KW-0804">Transcription</keyword>
<dbReference type="Pfam" id="PF00126">
    <property type="entry name" value="HTH_1"/>
    <property type="match status" value="1"/>
</dbReference>
<name>A0A0P9QYT6_9PSED</name>
<dbReference type="FunFam" id="1.10.10.10:FF:000038">
    <property type="entry name" value="Glycine cleavage system transcriptional activator"/>
    <property type="match status" value="1"/>
</dbReference>
<dbReference type="Pfam" id="PF03466">
    <property type="entry name" value="LysR_substrate"/>
    <property type="match status" value="1"/>
</dbReference>
<dbReference type="InterPro" id="IPR036388">
    <property type="entry name" value="WH-like_DNA-bd_sf"/>
</dbReference>
<organism evidence="12 13">
    <name type="scientific">Pseudomonas syringae pv. coryli</name>
    <dbReference type="NCBI Taxonomy" id="317659"/>
    <lineage>
        <taxon>Bacteria</taxon>
        <taxon>Pseudomonadati</taxon>
        <taxon>Pseudomonadota</taxon>
        <taxon>Gammaproteobacteria</taxon>
        <taxon>Pseudomonadales</taxon>
        <taxon>Pseudomonadaceae</taxon>
        <taxon>Pseudomonas</taxon>
    </lineage>
</organism>
<evidence type="ECO:0000256" key="9">
    <source>
        <dbReference type="ARBA" id="ARBA00067891"/>
    </source>
</evidence>
<evidence type="ECO:0000313" key="13">
    <source>
        <dbReference type="Proteomes" id="UP000051335"/>
    </source>
</evidence>
<dbReference type="InterPro" id="IPR000847">
    <property type="entry name" value="LysR_HTH_N"/>
</dbReference>
<evidence type="ECO:0000256" key="2">
    <source>
        <dbReference type="ARBA" id="ARBA00022491"/>
    </source>
</evidence>
<keyword evidence="3" id="KW-0822">Tryptophan biosynthesis</keyword>
<dbReference type="GO" id="GO:0043565">
    <property type="term" value="F:sequence-specific DNA binding"/>
    <property type="evidence" value="ECO:0007669"/>
    <property type="project" value="TreeGrafter"/>
</dbReference>
<dbReference type="PROSITE" id="PS50931">
    <property type="entry name" value="HTH_LYSR"/>
    <property type="match status" value="1"/>
</dbReference>
<dbReference type="GO" id="GO:0003700">
    <property type="term" value="F:DNA-binding transcription factor activity"/>
    <property type="evidence" value="ECO:0007669"/>
    <property type="project" value="InterPro"/>
</dbReference>